<accession>A0A0G4MWW5</accession>
<protein>
    <submittedName>
        <fullName evidence="3">Uncharacterized protein</fullName>
    </submittedName>
</protein>
<reference evidence="3 4" key="1">
    <citation type="submission" date="2015-05" db="EMBL/GenBank/DDBJ databases">
        <authorList>
            <person name="Wang D.B."/>
            <person name="Wang M."/>
        </authorList>
    </citation>
    <scope>NUCLEOTIDE SEQUENCE [LARGE SCALE GENOMIC DNA]</scope>
    <source>
        <strain evidence="3">VL1</strain>
    </source>
</reference>
<dbReference type="Proteomes" id="UP000044602">
    <property type="component" value="Unassembled WGS sequence"/>
</dbReference>
<sequence length="568" mass="60733">MPEFRFIASDTSGGKLQPADKEARSHAIKQGLQRGAQARSETVKTNRQARDAASRSADLRGRFRLAGAQSGAEALRKAGTRAYQQPDWTAWFKNDRAKSSNASMRQMTPFKSVPRLKAHVMDPFNSLPIPSSPTIDSLAKYFVNGFSLNLTTVDKQRPWFPYAMQSELVMRATLALAAGFWTASLPSLDAKLQIEGYRQKGEAMQAISSRLQTTASSRLASRDTPVLAAVATLANVEAFQGEFEAADIHLRGLYDMVQESGGPDTIRHDYILCRCINWVDVQVASGLGRIPFFPTFHTLDQVVLPAPILHQAVVPPLSDLGIEEANGSATAACVHTILTLLRQAICAQTSDSVGADGIRILMGTADSCILNFLYGGAAGAADYRLSSSSSSSFAASSAASSSSATHAAEKRVRALVLGAHIFLYVALRDVPPTSQLLTILCCRLRALLTELDEPPAAGVGRGALSLWLAFVGLVGSGGGHGGGGGHGAAGSENAQWFAAMFQTALRDTTPGGTLTEAGRRDLRATLRSFLWEERHCRVVLDTLERRHSVSPPPVVENVGVEVMGGGDE</sequence>
<dbReference type="STRING" id="100787.A0A0G4MWW5"/>
<dbReference type="PANTHER" id="PTHR37540">
    <property type="entry name" value="TRANSCRIPTION FACTOR (ACR-2), PUTATIVE-RELATED-RELATED"/>
    <property type="match status" value="1"/>
</dbReference>
<evidence type="ECO:0000313" key="3">
    <source>
        <dbReference type="EMBL" id="CRK38703.1"/>
    </source>
</evidence>
<feature type="region of interest" description="Disordered" evidence="2">
    <location>
        <begin position="1"/>
        <end position="56"/>
    </location>
</feature>
<keyword evidence="4" id="KW-1185">Reference proteome</keyword>
<feature type="compositionally biased region" description="Basic and acidic residues" evidence="2">
    <location>
        <begin position="41"/>
        <end position="56"/>
    </location>
</feature>
<dbReference type="InterPro" id="IPR021858">
    <property type="entry name" value="Fun_TF"/>
</dbReference>
<dbReference type="PANTHER" id="PTHR37540:SF5">
    <property type="entry name" value="TRANSCRIPTION FACTOR DOMAIN-CONTAINING PROTEIN"/>
    <property type="match status" value="1"/>
</dbReference>
<keyword evidence="1" id="KW-0539">Nucleus</keyword>
<gene>
    <name evidence="3" type="ORF">BN1708_007869</name>
</gene>
<evidence type="ECO:0000256" key="1">
    <source>
        <dbReference type="ARBA" id="ARBA00023242"/>
    </source>
</evidence>
<name>A0A0G4MWW5_VERLO</name>
<evidence type="ECO:0000313" key="4">
    <source>
        <dbReference type="Proteomes" id="UP000044602"/>
    </source>
</evidence>
<proteinExistence type="predicted"/>
<organism evidence="3 4">
    <name type="scientific">Verticillium longisporum</name>
    <name type="common">Verticillium dahliae var. longisporum</name>
    <dbReference type="NCBI Taxonomy" id="100787"/>
    <lineage>
        <taxon>Eukaryota</taxon>
        <taxon>Fungi</taxon>
        <taxon>Dikarya</taxon>
        <taxon>Ascomycota</taxon>
        <taxon>Pezizomycotina</taxon>
        <taxon>Sordariomycetes</taxon>
        <taxon>Hypocreomycetidae</taxon>
        <taxon>Glomerellales</taxon>
        <taxon>Plectosphaerellaceae</taxon>
        <taxon>Verticillium</taxon>
    </lineage>
</organism>
<dbReference type="Pfam" id="PF11951">
    <property type="entry name" value="Fungal_trans_2"/>
    <property type="match status" value="1"/>
</dbReference>
<evidence type="ECO:0000256" key="2">
    <source>
        <dbReference type="SAM" id="MobiDB-lite"/>
    </source>
</evidence>
<dbReference type="EMBL" id="CVQH01025638">
    <property type="protein sequence ID" value="CRK38703.1"/>
    <property type="molecule type" value="Genomic_DNA"/>
</dbReference>
<dbReference type="AlphaFoldDB" id="A0A0G4MWW5"/>